<gene>
    <name evidence="1" type="ORF">ACFSJG_06045</name>
</gene>
<evidence type="ECO:0008006" key="3">
    <source>
        <dbReference type="Google" id="ProtNLM"/>
    </source>
</evidence>
<protein>
    <recommendedName>
        <fullName evidence="3">TOBE domain-containing protein</fullName>
    </recommendedName>
</protein>
<sequence length="129" mass="13317">MRVTIASPALRAGDRVVVSSSTRVEWPAVWQGESGVDAGASVDVEVEVPDPVVDWDVVEAGHAMAGISTVRGRVTVRGVVAATSDNGVVVLDLSPGVTMVELADESRTPEVGAFIEFSPSAIALFPTGT</sequence>
<organism evidence="1 2">
    <name type="scientific">Rhodococcus gannanensis</name>
    <dbReference type="NCBI Taxonomy" id="1960308"/>
    <lineage>
        <taxon>Bacteria</taxon>
        <taxon>Bacillati</taxon>
        <taxon>Actinomycetota</taxon>
        <taxon>Actinomycetes</taxon>
        <taxon>Mycobacteriales</taxon>
        <taxon>Nocardiaceae</taxon>
        <taxon>Rhodococcus</taxon>
    </lineage>
</organism>
<proteinExistence type="predicted"/>
<evidence type="ECO:0000313" key="1">
    <source>
        <dbReference type="EMBL" id="MFD1811769.1"/>
    </source>
</evidence>
<dbReference type="EMBL" id="JBHUFB010000008">
    <property type="protein sequence ID" value="MFD1811769.1"/>
    <property type="molecule type" value="Genomic_DNA"/>
</dbReference>
<evidence type="ECO:0000313" key="2">
    <source>
        <dbReference type="Proteomes" id="UP001597286"/>
    </source>
</evidence>
<reference evidence="2" key="1">
    <citation type="journal article" date="2019" name="Int. J. Syst. Evol. Microbiol.">
        <title>The Global Catalogue of Microorganisms (GCM) 10K type strain sequencing project: providing services to taxonomists for standard genome sequencing and annotation.</title>
        <authorList>
            <consortium name="The Broad Institute Genomics Platform"/>
            <consortium name="The Broad Institute Genome Sequencing Center for Infectious Disease"/>
            <person name="Wu L."/>
            <person name="Ma J."/>
        </authorList>
    </citation>
    <scope>NUCLEOTIDE SEQUENCE [LARGE SCALE GENOMIC DNA]</scope>
    <source>
        <strain evidence="2">DT72</strain>
    </source>
</reference>
<accession>A0ABW4P1L5</accession>
<dbReference type="RefSeq" id="WP_378484312.1">
    <property type="nucleotide sequence ID" value="NZ_JBHUFB010000008.1"/>
</dbReference>
<name>A0ABW4P1L5_9NOCA</name>
<keyword evidence="2" id="KW-1185">Reference proteome</keyword>
<dbReference type="Proteomes" id="UP001597286">
    <property type="component" value="Unassembled WGS sequence"/>
</dbReference>
<comment type="caution">
    <text evidence="1">The sequence shown here is derived from an EMBL/GenBank/DDBJ whole genome shotgun (WGS) entry which is preliminary data.</text>
</comment>